<dbReference type="Gene3D" id="3.30.200.20">
    <property type="entry name" value="Phosphorylase Kinase, domain 1"/>
    <property type="match status" value="1"/>
</dbReference>
<sequence>MSTPLRPDDPKRIGPYHLHGRLGSGGMGRVYLGSSPGGHTVAVKVIHLDLADDPGFRTRFVAEVAAARKVGGFYTAQVTAADTAADPPWLATAYIPGPSLHEAVENHGPLPTESVAALGAGLAEGLTAIHACGIVHRDLKPANVLLAADGPRVIDFGIARALDATSHTRTSTIMGTAGFIAPEQVRGRAVGPACDVFALGCMLAYAATGRSPFGEGPIEAVVYRVVHESPDLEGMPPDLTDLIEECLEKDPEERPGLDHILNRLAPLAGPAGGFAEGRWLPSAVTEIITERRTKVLTQAVEEPPKAKAASKKPPAQKAKAAPKKPPAQKSKSTPEKKAAAGAKPAPAAKKAPTPSAPASKKAASNDSDSGFLMLAGAAAVVAALLYINVPEFALWVSEGVNNGADEIAVDDCIAQLSDEGFVEVPCWSAAGEFKAVGSPTVDPLADLGTPAGCELTQTIVATENGNMCLEPVEDSDS</sequence>
<organism evidence="10 11">
    <name type="scientific">Murinocardiopsis flavida</name>
    <dbReference type="NCBI Taxonomy" id="645275"/>
    <lineage>
        <taxon>Bacteria</taxon>
        <taxon>Bacillati</taxon>
        <taxon>Actinomycetota</taxon>
        <taxon>Actinomycetes</taxon>
        <taxon>Streptosporangiales</taxon>
        <taxon>Nocardiopsidaceae</taxon>
        <taxon>Murinocardiopsis</taxon>
    </lineage>
</organism>
<dbReference type="InterPro" id="IPR011009">
    <property type="entry name" value="Kinase-like_dom_sf"/>
</dbReference>
<feature type="domain" description="Protein kinase" evidence="9">
    <location>
        <begin position="16"/>
        <end position="268"/>
    </location>
</feature>
<dbReference type="RefSeq" id="WP_106587102.1">
    <property type="nucleotide sequence ID" value="NZ_PYGA01000048.1"/>
</dbReference>
<dbReference type="PROSITE" id="PS50011">
    <property type="entry name" value="PROTEIN_KINASE_DOM"/>
    <property type="match status" value="1"/>
</dbReference>
<evidence type="ECO:0000256" key="2">
    <source>
        <dbReference type="ARBA" id="ARBA00012513"/>
    </source>
</evidence>
<evidence type="ECO:0000256" key="3">
    <source>
        <dbReference type="ARBA" id="ARBA00022679"/>
    </source>
</evidence>
<dbReference type="PROSITE" id="PS00108">
    <property type="entry name" value="PROTEIN_KINASE_ST"/>
    <property type="match status" value="1"/>
</dbReference>
<dbReference type="CDD" id="cd14014">
    <property type="entry name" value="STKc_PknB_like"/>
    <property type="match status" value="1"/>
</dbReference>
<dbReference type="Pfam" id="PF00069">
    <property type="entry name" value="Pkinase"/>
    <property type="match status" value="1"/>
</dbReference>
<evidence type="ECO:0000256" key="6">
    <source>
        <dbReference type="ARBA" id="ARBA00022840"/>
    </source>
</evidence>
<keyword evidence="10" id="KW-0723">Serine/threonine-protein kinase</keyword>
<dbReference type="SMART" id="SM00220">
    <property type="entry name" value="S_TKc"/>
    <property type="match status" value="1"/>
</dbReference>
<dbReference type="SUPFAM" id="SSF56112">
    <property type="entry name" value="Protein kinase-like (PK-like)"/>
    <property type="match status" value="1"/>
</dbReference>
<dbReference type="Proteomes" id="UP000240542">
    <property type="component" value="Unassembled WGS sequence"/>
</dbReference>
<dbReference type="InterPro" id="IPR017441">
    <property type="entry name" value="Protein_kinase_ATP_BS"/>
</dbReference>
<dbReference type="GO" id="GO:0005524">
    <property type="term" value="F:ATP binding"/>
    <property type="evidence" value="ECO:0007669"/>
    <property type="project" value="UniProtKB-UniRule"/>
</dbReference>
<keyword evidence="4 7" id="KW-0547">Nucleotide-binding</keyword>
<keyword evidence="11" id="KW-1185">Reference proteome</keyword>
<dbReference type="InterPro" id="IPR000719">
    <property type="entry name" value="Prot_kinase_dom"/>
</dbReference>
<evidence type="ECO:0000256" key="1">
    <source>
        <dbReference type="ARBA" id="ARBA00010886"/>
    </source>
</evidence>
<dbReference type="InterPro" id="IPR008271">
    <property type="entry name" value="Ser/Thr_kinase_AS"/>
</dbReference>
<proteinExistence type="inferred from homology"/>
<dbReference type="EC" id="2.7.11.1" evidence="2"/>
<keyword evidence="3" id="KW-0808">Transferase</keyword>
<protein>
    <recommendedName>
        <fullName evidence="2">non-specific serine/threonine protein kinase</fullName>
        <ecNumber evidence="2">2.7.11.1</ecNumber>
    </recommendedName>
</protein>
<evidence type="ECO:0000313" key="10">
    <source>
        <dbReference type="EMBL" id="PSK81203.1"/>
    </source>
</evidence>
<evidence type="ECO:0000256" key="5">
    <source>
        <dbReference type="ARBA" id="ARBA00022777"/>
    </source>
</evidence>
<dbReference type="GO" id="GO:0004674">
    <property type="term" value="F:protein serine/threonine kinase activity"/>
    <property type="evidence" value="ECO:0007669"/>
    <property type="project" value="UniProtKB-KW"/>
</dbReference>
<dbReference type="OrthoDB" id="3915799at2"/>
<dbReference type="Gene3D" id="1.10.510.10">
    <property type="entry name" value="Transferase(Phosphotransferase) domain 1"/>
    <property type="match status" value="1"/>
</dbReference>
<dbReference type="InterPro" id="IPR050660">
    <property type="entry name" value="NEK_Ser/Thr_kinase"/>
</dbReference>
<feature type="binding site" evidence="7">
    <location>
        <position position="44"/>
    </location>
    <ligand>
        <name>ATP</name>
        <dbReference type="ChEBI" id="CHEBI:30616"/>
    </ligand>
</feature>
<evidence type="ECO:0000256" key="7">
    <source>
        <dbReference type="PROSITE-ProRule" id="PRU10141"/>
    </source>
</evidence>
<comment type="similarity">
    <text evidence="1">Belongs to the protein kinase superfamily. NEK Ser/Thr protein kinase family. NIMA subfamily.</text>
</comment>
<dbReference type="PANTHER" id="PTHR43671:SF13">
    <property type="entry name" value="SERINE_THREONINE-PROTEIN KINASE NEK2"/>
    <property type="match status" value="1"/>
</dbReference>
<feature type="region of interest" description="Disordered" evidence="8">
    <location>
        <begin position="298"/>
        <end position="364"/>
    </location>
</feature>
<name>A0A2P8C8A7_9ACTN</name>
<gene>
    <name evidence="10" type="ORF">CLV63_1482</name>
</gene>
<keyword evidence="5 10" id="KW-0418">Kinase</keyword>
<accession>A0A2P8C8A7</accession>
<evidence type="ECO:0000256" key="8">
    <source>
        <dbReference type="SAM" id="MobiDB-lite"/>
    </source>
</evidence>
<dbReference type="AlphaFoldDB" id="A0A2P8C8A7"/>
<comment type="caution">
    <text evidence="10">The sequence shown here is derived from an EMBL/GenBank/DDBJ whole genome shotgun (WGS) entry which is preliminary data.</text>
</comment>
<evidence type="ECO:0000256" key="4">
    <source>
        <dbReference type="ARBA" id="ARBA00022741"/>
    </source>
</evidence>
<dbReference type="PANTHER" id="PTHR43671">
    <property type="entry name" value="SERINE/THREONINE-PROTEIN KINASE NEK"/>
    <property type="match status" value="1"/>
</dbReference>
<evidence type="ECO:0000259" key="9">
    <source>
        <dbReference type="PROSITE" id="PS50011"/>
    </source>
</evidence>
<keyword evidence="6 7" id="KW-0067">ATP-binding</keyword>
<feature type="compositionally biased region" description="Low complexity" evidence="8">
    <location>
        <begin position="339"/>
        <end position="364"/>
    </location>
</feature>
<dbReference type="PROSITE" id="PS00107">
    <property type="entry name" value="PROTEIN_KINASE_ATP"/>
    <property type="match status" value="1"/>
</dbReference>
<dbReference type="EMBL" id="PYGA01000048">
    <property type="protein sequence ID" value="PSK81203.1"/>
    <property type="molecule type" value="Genomic_DNA"/>
</dbReference>
<reference evidence="10 11" key="1">
    <citation type="submission" date="2018-03" db="EMBL/GenBank/DDBJ databases">
        <title>Genomic Encyclopedia of Archaeal and Bacterial Type Strains, Phase II (KMG-II): from individual species to whole genera.</title>
        <authorList>
            <person name="Goeker M."/>
        </authorList>
    </citation>
    <scope>NUCLEOTIDE SEQUENCE [LARGE SCALE GENOMIC DNA]</scope>
    <source>
        <strain evidence="10 11">DSM 45312</strain>
    </source>
</reference>
<evidence type="ECO:0000313" key="11">
    <source>
        <dbReference type="Proteomes" id="UP000240542"/>
    </source>
</evidence>